<organism evidence="1">
    <name type="scientific">bioreactor metagenome</name>
    <dbReference type="NCBI Taxonomy" id="1076179"/>
    <lineage>
        <taxon>unclassified sequences</taxon>
        <taxon>metagenomes</taxon>
        <taxon>ecological metagenomes</taxon>
    </lineage>
</organism>
<sequence length="64" mass="6701">MSLRALHGVHPQFLPAKALLLDLGEAGFLAGTVFPTGFLRTPACRQQNNLGGEAGKVVNGVETL</sequence>
<proteinExistence type="predicted"/>
<dbReference type="EMBL" id="VSSQ01025950">
    <property type="protein sequence ID" value="MPM74414.1"/>
    <property type="molecule type" value="Genomic_DNA"/>
</dbReference>
<comment type="caution">
    <text evidence="1">The sequence shown here is derived from an EMBL/GenBank/DDBJ whole genome shotgun (WGS) entry which is preliminary data.</text>
</comment>
<evidence type="ECO:0000313" key="1">
    <source>
        <dbReference type="EMBL" id="MPM74414.1"/>
    </source>
</evidence>
<accession>A0A645CBV9</accession>
<protein>
    <submittedName>
        <fullName evidence="1">Uncharacterized protein</fullName>
    </submittedName>
</protein>
<name>A0A645CBV9_9ZZZZ</name>
<gene>
    <name evidence="1" type="ORF">SDC9_121402</name>
</gene>
<reference evidence="1" key="1">
    <citation type="submission" date="2019-08" db="EMBL/GenBank/DDBJ databases">
        <authorList>
            <person name="Kucharzyk K."/>
            <person name="Murdoch R.W."/>
            <person name="Higgins S."/>
            <person name="Loffler F."/>
        </authorList>
    </citation>
    <scope>NUCLEOTIDE SEQUENCE</scope>
</reference>
<dbReference type="AlphaFoldDB" id="A0A645CBV9"/>